<evidence type="ECO:0000256" key="2">
    <source>
        <dbReference type="ARBA" id="ARBA00022643"/>
    </source>
</evidence>
<name>A0A543CUS6_9ACTN</name>
<proteinExistence type="predicted"/>
<comment type="caution">
    <text evidence="6">The sequence shown here is derived from an EMBL/GenBank/DDBJ whole genome shotgun (WGS) entry which is preliminary data.</text>
</comment>
<dbReference type="EMBL" id="VFOZ01000001">
    <property type="protein sequence ID" value="TQM00837.1"/>
    <property type="molecule type" value="Genomic_DNA"/>
</dbReference>
<evidence type="ECO:0000313" key="7">
    <source>
        <dbReference type="Proteomes" id="UP000316096"/>
    </source>
</evidence>
<dbReference type="AlphaFoldDB" id="A0A543CUS6"/>
<keyword evidence="7" id="KW-1185">Reference proteome</keyword>
<evidence type="ECO:0000313" key="6">
    <source>
        <dbReference type="EMBL" id="TQM00837.1"/>
    </source>
</evidence>
<evidence type="ECO:0000256" key="1">
    <source>
        <dbReference type="ARBA" id="ARBA00022630"/>
    </source>
</evidence>
<reference evidence="6 7" key="1">
    <citation type="submission" date="2019-06" db="EMBL/GenBank/DDBJ databases">
        <title>Sequencing the genomes of 1000 actinobacteria strains.</title>
        <authorList>
            <person name="Klenk H.-P."/>
        </authorList>
    </citation>
    <scope>NUCLEOTIDE SEQUENCE [LARGE SCALE GENOMIC DNA]</scope>
    <source>
        <strain evidence="6 7">DSM 102200</strain>
    </source>
</reference>
<evidence type="ECO:0000259" key="5">
    <source>
        <dbReference type="Pfam" id="PF00296"/>
    </source>
</evidence>
<dbReference type="InterPro" id="IPR050172">
    <property type="entry name" value="SsuD_RutA_monooxygenase"/>
</dbReference>
<dbReference type="InterPro" id="IPR036661">
    <property type="entry name" value="Luciferase-like_sf"/>
</dbReference>
<dbReference type="Proteomes" id="UP000316096">
    <property type="component" value="Unassembled WGS sequence"/>
</dbReference>
<dbReference type="PANTHER" id="PTHR42847:SF4">
    <property type="entry name" value="ALKANESULFONATE MONOOXYGENASE-RELATED"/>
    <property type="match status" value="1"/>
</dbReference>
<protein>
    <submittedName>
        <fullName evidence="6">Alkanesulfonate monooxygenase SsuD/methylene tetrahydromethanopterin reductase-like flavin-dependent oxidoreductase (Luciferase family)</fullName>
    </submittedName>
</protein>
<dbReference type="Pfam" id="PF00296">
    <property type="entry name" value="Bac_luciferase"/>
    <property type="match status" value="1"/>
</dbReference>
<gene>
    <name evidence="6" type="ORF">FB559_6560</name>
</gene>
<keyword evidence="4 6" id="KW-0503">Monooxygenase</keyword>
<feature type="domain" description="Luciferase-like" evidence="5">
    <location>
        <begin position="16"/>
        <end position="240"/>
    </location>
</feature>
<evidence type="ECO:0000256" key="4">
    <source>
        <dbReference type="ARBA" id="ARBA00023033"/>
    </source>
</evidence>
<keyword evidence="3" id="KW-0560">Oxidoreductase</keyword>
<dbReference type="InterPro" id="IPR011251">
    <property type="entry name" value="Luciferase-like_dom"/>
</dbReference>
<dbReference type="RefSeq" id="WP_141960692.1">
    <property type="nucleotide sequence ID" value="NZ_VFOZ01000001.1"/>
</dbReference>
<sequence>MDISIGLPASVPGTPGTTIPAWARAAEQAGFATLTTIDRIVYDSYEPLTTLAAAAAVTERIGLMTAILISPLHANTALLTKQVATVDRLSGHRLTLGLAVGARPDDFEVSGVPLAGRGARLEAQLVEMDRLWRGDGEHPGLGTGPAPGAPDGPPVILGGHTPAALDRAARIAQGWIAGGAGPEAFGHGARAFTERWRQHGRPGEPRRLSLAYYALGADAERIAERYIRDYYASAGPFAEMAFRQAAVSEAGVRGLISRFESAECDELIFVPCSAELDQVTRLAEITAGANVA</sequence>
<dbReference type="GO" id="GO:0046306">
    <property type="term" value="P:alkanesulfonate catabolic process"/>
    <property type="evidence" value="ECO:0007669"/>
    <property type="project" value="TreeGrafter"/>
</dbReference>
<dbReference type="OrthoDB" id="5723200at2"/>
<dbReference type="GO" id="GO:0008726">
    <property type="term" value="F:alkanesulfonate monooxygenase activity"/>
    <property type="evidence" value="ECO:0007669"/>
    <property type="project" value="TreeGrafter"/>
</dbReference>
<keyword evidence="2" id="KW-0288">FMN</keyword>
<accession>A0A543CUS6</accession>
<dbReference type="SUPFAM" id="SSF51679">
    <property type="entry name" value="Bacterial luciferase-like"/>
    <property type="match status" value="1"/>
</dbReference>
<dbReference type="PANTHER" id="PTHR42847">
    <property type="entry name" value="ALKANESULFONATE MONOOXYGENASE"/>
    <property type="match status" value="1"/>
</dbReference>
<dbReference type="Gene3D" id="3.20.20.30">
    <property type="entry name" value="Luciferase-like domain"/>
    <property type="match status" value="1"/>
</dbReference>
<keyword evidence="1" id="KW-0285">Flavoprotein</keyword>
<organism evidence="6 7">
    <name type="scientific">Actinoallomurus bryophytorum</name>
    <dbReference type="NCBI Taxonomy" id="1490222"/>
    <lineage>
        <taxon>Bacteria</taxon>
        <taxon>Bacillati</taxon>
        <taxon>Actinomycetota</taxon>
        <taxon>Actinomycetes</taxon>
        <taxon>Streptosporangiales</taxon>
        <taxon>Thermomonosporaceae</taxon>
        <taxon>Actinoallomurus</taxon>
    </lineage>
</organism>
<evidence type="ECO:0000256" key="3">
    <source>
        <dbReference type="ARBA" id="ARBA00023002"/>
    </source>
</evidence>